<keyword evidence="3" id="KW-1185">Reference proteome</keyword>
<accession>A0A8J3MPR4</accession>
<dbReference type="Proteomes" id="UP000612362">
    <property type="component" value="Unassembled WGS sequence"/>
</dbReference>
<comment type="caution">
    <text evidence="2">The sequence shown here is derived from an EMBL/GenBank/DDBJ whole genome shotgun (WGS) entry which is preliminary data.</text>
</comment>
<dbReference type="AlphaFoldDB" id="A0A8J3MPR4"/>
<dbReference type="Gene3D" id="3.40.50.300">
    <property type="entry name" value="P-loop containing nucleotide triphosphate hydrolases"/>
    <property type="match status" value="1"/>
</dbReference>
<evidence type="ECO:0000313" key="3">
    <source>
        <dbReference type="Proteomes" id="UP000612362"/>
    </source>
</evidence>
<dbReference type="InterPro" id="IPR002586">
    <property type="entry name" value="CobQ/CobB/MinD/ParA_Nub-bd_dom"/>
</dbReference>
<dbReference type="SUPFAM" id="SSF52540">
    <property type="entry name" value="P-loop containing nucleoside triphosphate hydrolases"/>
    <property type="match status" value="1"/>
</dbReference>
<dbReference type="EMBL" id="BNJF01000001">
    <property type="protein sequence ID" value="GHO43180.1"/>
    <property type="molecule type" value="Genomic_DNA"/>
</dbReference>
<sequence>MRVAFVGKGGSGKTTFSSLFCRYLADLEASVIAIDADINQHLGMALGLSEGDATMLPPWDWR</sequence>
<reference evidence="2" key="1">
    <citation type="submission" date="2020-10" db="EMBL/GenBank/DDBJ databases">
        <title>Taxonomic study of unclassified bacteria belonging to the class Ktedonobacteria.</title>
        <authorList>
            <person name="Yabe S."/>
            <person name="Wang C.M."/>
            <person name="Zheng Y."/>
            <person name="Sakai Y."/>
            <person name="Cavaletti L."/>
            <person name="Monciardini P."/>
            <person name="Donadio S."/>
        </authorList>
    </citation>
    <scope>NUCLEOTIDE SEQUENCE</scope>
    <source>
        <strain evidence="2">SOSP1-1</strain>
    </source>
</reference>
<proteinExistence type="predicted"/>
<organism evidence="2 3">
    <name type="scientific">Ktedonospora formicarum</name>
    <dbReference type="NCBI Taxonomy" id="2778364"/>
    <lineage>
        <taxon>Bacteria</taxon>
        <taxon>Bacillati</taxon>
        <taxon>Chloroflexota</taxon>
        <taxon>Ktedonobacteria</taxon>
        <taxon>Ktedonobacterales</taxon>
        <taxon>Ktedonobacteraceae</taxon>
        <taxon>Ktedonospora</taxon>
    </lineage>
</organism>
<dbReference type="Pfam" id="PF01656">
    <property type="entry name" value="CbiA"/>
    <property type="match status" value="1"/>
</dbReference>
<evidence type="ECO:0000259" key="1">
    <source>
        <dbReference type="Pfam" id="PF01656"/>
    </source>
</evidence>
<feature type="domain" description="CobQ/CobB/MinD/ParA nucleotide binding" evidence="1">
    <location>
        <begin position="7"/>
        <end position="50"/>
    </location>
</feature>
<dbReference type="InterPro" id="IPR027417">
    <property type="entry name" value="P-loop_NTPase"/>
</dbReference>
<protein>
    <recommendedName>
        <fullName evidence="1">CobQ/CobB/MinD/ParA nucleotide binding domain-containing protein</fullName>
    </recommendedName>
</protein>
<name>A0A8J3MPR4_9CHLR</name>
<gene>
    <name evidence="2" type="ORF">KSX_13430</name>
</gene>
<evidence type="ECO:0000313" key="2">
    <source>
        <dbReference type="EMBL" id="GHO43180.1"/>
    </source>
</evidence>